<dbReference type="InterPro" id="IPR036866">
    <property type="entry name" value="RibonucZ/Hydroxyglut_hydro"/>
</dbReference>
<dbReference type="PANTHER" id="PTHR15032">
    <property type="entry name" value="N-ACYL-PHOSPHATIDYLETHANOLAMINE-HYDROLYZING PHOSPHOLIPASE D"/>
    <property type="match status" value="1"/>
</dbReference>
<feature type="domain" description="Metallo-beta-lactamase" evidence="2">
    <location>
        <begin position="119"/>
        <end position="315"/>
    </location>
</feature>
<dbReference type="PANTHER" id="PTHR15032:SF4">
    <property type="entry name" value="N-ACYL-PHOSPHATIDYLETHANOLAMINE-HYDROLYZING PHOSPHOLIPASE D"/>
    <property type="match status" value="1"/>
</dbReference>
<sequence>MLLYVLLAVLFIITAIIIFINFHPQFGGKINKELATHYSKSTQWKGKTFENQSETVMDINLKTLPGLLKQQFTGRKLRSPEKPLPVLPFDPDNWNKDLSKPKFIWYGHSVLLLQLNGKNLLIDPMFGPNAAPIAPFAVKRFSDDTLKLIDSLPPIDMVLMTHDHYDHLDYASIKKLKSKVTQWYVALGVSRHLEAWGISSNQITEFDWWDNKEFDGIKITCTPSRHFSGRGLTDRAKSLWGGWVFTTQTHNIYWSGDSGYDEHFKEVGEKLGPFDWGFMECGQYNKLWHPIHMFPEETVESAIDSGVKTAIPVHWAGFPLALHTWKDPIERFVNSANEKGTQISTPKLGEVVTFGQEPTEDWWTDLK</sequence>
<dbReference type="OrthoDB" id="9805728at2"/>
<evidence type="ECO:0000259" key="2">
    <source>
        <dbReference type="Pfam" id="PF12706"/>
    </source>
</evidence>
<gene>
    <name evidence="3" type="ORF">BFP71_13785</name>
</gene>
<evidence type="ECO:0000256" key="1">
    <source>
        <dbReference type="SAM" id="Phobius"/>
    </source>
</evidence>
<evidence type="ECO:0000313" key="3">
    <source>
        <dbReference type="EMBL" id="OEK04533.1"/>
    </source>
</evidence>
<proteinExistence type="predicted"/>
<dbReference type="InterPro" id="IPR001279">
    <property type="entry name" value="Metallo-B-lactamas"/>
</dbReference>
<dbReference type="AlphaFoldDB" id="A0A1E5SZI5"/>
<dbReference type="GO" id="GO:0070290">
    <property type="term" value="F:N-acylphosphatidylethanolamine-specific phospholipase D activity"/>
    <property type="evidence" value="ECO:0007669"/>
    <property type="project" value="InterPro"/>
</dbReference>
<dbReference type="Proteomes" id="UP000095552">
    <property type="component" value="Unassembled WGS sequence"/>
</dbReference>
<dbReference type="Gene3D" id="3.60.15.10">
    <property type="entry name" value="Ribonuclease Z/Hydroxyacylglutathione hydrolase-like"/>
    <property type="match status" value="1"/>
</dbReference>
<dbReference type="EMBL" id="MDGQ01000005">
    <property type="protein sequence ID" value="OEK04533.1"/>
    <property type="molecule type" value="Genomic_DNA"/>
</dbReference>
<comment type="caution">
    <text evidence="3">The sequence shown here is derived from an EMBL/GenBank/DDBJ whole genome shotgun (WGS) entry which is preliminary data.</text>
</comment>
<name>A0A1E5SZI5_9BACT</name>
<dbReference type="RefSeq" id="WP_069836038.1">
    <property type="nucleotide sequence ID" value="NZ_MDGQ01000005.1"/>
</dbReference>
<dbReference type="PIRSF" id="PIRSF038896">
    <property type="entry name" value="NAPE-PLD"/>
    <property type="match status" value="1"/>
</dbReference>
<dbReference type="Pfam" id="PF12706">
    <property type="entry name" value="Lactamase_B_2"/>
    <property type="match status" value="1"/>
</dbReference>
<protein>
    <recommendedName>
        <fullName evidence="2">Metallo-beta-lactamase domain-containing protein</fullName>
    </recommendedName>
</protein>
<dbReference type="GO" id="GO:0008270">
    <property type="term" value="F:zinc ion binding"/>
    <property type="evidence" value="ECO:0007669"/>
    <property type="project" value="InterPro"/>
</dbReference>
<organism evidence="3 4">
    <name type="scientific">Roseivirga misakiensis</name>
    <dbReference type="NCBI Taxonomy" id="1563681"/>
    <lineage>
        <taxon>Bacteria</taxon>
        <taxon>Pseudomonadati</taxon>
        <taxon>Bacteroidota</taxon>
        <taxon>Cytophagia</taxon>
        <taxon>Cytophagales</taxon>
        <taxon>Roseivirgaceae</taxon>
        <taxon>Roseivirga</taxon>
    </lineage>
</organism>
<keyword evidence="1" id="KW-0472">Membrane</keyword>
<feature type="transmembrane region" description="Helical" evidence="1">
    <location>
        <begin position="6"/>
        <end position="22"/>
    </location>
</feature>
<reference evidence="3 4" key="1">
    <citation type="submission" date="2016-08" db="EMBL/GenBank/DDBJ databases">
        <title>Draft genome of Fabibacter sp. strain SK-8.</title>
        <authorList>
            <person name="Wong S.-K."/>
            <person name="Hamasaki K."/>
            <person name="Yoshizawa S."/>
        </authorList>
    </citation>
    <scope>NUCLEOTIDE SEQUENCE [LARGE SCALE GENOMIC DNA]</scope>
    <source>
        <strain evidence="3 4">SK-8</strain>
    </source>
</reference>
<keyword evidence="1" id="KW-1133">Transmembrane helix</keyword>
<evidence type="ECO:0000313" key="4">
    <source>
        <dbReference type="Proteomes" id="UP000095552"/>
    </source>
</evidence>
<dbReference type="STRING" id="1563681.BFP71_13785"/>
<keyword evidence="1" id="KW-0812">Transmembrane</keyword>
<dbReference type="SUPFAM" id="SSF56281">
    <property type="entry name" value="Metallo-hydrolase/oxidoreductase"/>
    <property type="match status" value="1"/>
</dbReference>
<accession>A0A1E5SZI5</accession>
<dbReference type="InterPro" id="IPR024884">
    <property type="entry name" value="NAPE-PLD"/>
</dbReference>
<dbReference type="GO" id="GO:0005737">
    <property type="term" value="C:cytoplasm"/>
    <property type="evidence" value="ECO:0007669"/>
    <property type="project" value="TreeGrafter"/>
</dbReference>
<keyword evidence="4" id="KW-1185">Reference proteome</keyword>